<dbReference type="CDD" id="cd01577">
    <property type="entry name" value="IPMI_Swivel"/>
    <property type="match status" value="1"/>
</dbReference>
<evidence type="ECO:0000256" key="1">
    <source>
        <dbReference type="ARBA" id="ARBA00000491"/>
    </source>
</evidence>
<gene>
    <name evidence="12" type="ORF">ABIE19_003496</name>
</gene>
<evidence type="ECO:0000256" key="5">
    <source>
        <dbReference type="ARBA" id="ARBA00011271"/>
    </source>
</evidence>
<sequence length="197" mass="21778">MSEAFTTLTSKTLTLSQANIDTDQIIPARFLTTTTREGLGAQAFYDWRYEADGTPKPESVLNRIDPAEHRILLAGPNFACGSSREHAPWALLDYGFRAVISTEIADIFTSNALKNGFLPIVVDQATWDDLAAHPEQAVTIDLEAGEIRRGNVAPVPFKVEAFARQCLLDGVDTLGWLQSKLPYIQTYECFREPETAA</sequence>
<dbReference type="NCBIfam" id="TIGR00171">
    <property type="entry name" value="leuD"/>
    <property type="match status" value="1"/>
</dbReference>
<proteinExistence type="inferred from homology"/>
<dbReference type="InterPro" id="IPR050075">
    <property type="entry name" value="LeuD"/>
</dbReference>
<comment type="subunit">
    <text evidence="5">Heterodimer of LeuC and LeuD.</text>
</comment>
<name>A0ABV2RHU9_9CAUL</name>
<comment type="catalytic activity">
    <reaction evidence="1">
        <text>(2R,3S)-3-isopropylmalate = (2S)-2-isopropylmalate</text>
        <dbReference type="Rhea" id="RHEA:32287"/>
        <dbReference type="ChEBI" id="CHEBI:1178"/>
        <dbReference type="ChEBI" id="CHEBI:35121"/>
        <dbReference type="EC" id="4.2.1.33"/>
    </reaction>
</comment>
<comment type="pathway">
    <text evidence="3">Amino-acid biosynthesis; L-leucine biosynthesis; L-leucine from 3-methyl-2-oxobutanoate: step 2/4.</text>
</comment>
<dbReference type="InterPro" id="IPR015928">
    <property type="entry name" value="Aconitase/3IPM_dehydase_swvl"/>
</dbReference>
<dbReference type="PANTHER" id="PTHR43345">
    <property type="entry name" value="3-ISOPROPYLMALATE DEHYDRATASE SMALL SUBUNIT 2-RELATED-RELATED"/>
    <property type="match status" value="1"/>
</dbReference>
<evidence type="ECO:0000256" key="8">
    <source>
        <dbReference type="ARBA" id="ARBA00022605"/>
    </source>
</evidence>
<dbReference type="GO" id="GO:0047508">
    <property type="term" value="F:(R)-2-methylmalate dehydratase activity"/>
    <property type="evidence" value="ECO:0007669"/>
    <property type="project" value="UniProtKB-EC"/>
</dbReference>
<organism evidence="12 13">
    <name type="scientific">Brevundimonas faecalis</name>
    <dbReference type="NCBI Taxonomy" id="947378"/>
    <lineage>
        <taxon>Bacteria</taxon>
        <taxon>Pseudomonadati</taxon>
        <taxon>Pseudomonadota</taxon>
        <taxon>Alphaproteobacteria</taxon>
        <taxon>Caulobacterales</taxon>
        <taxon>Caulobacteraceae</taxon>
        <taxon>Brevundimonas</taxon>
    </lineage>
</organism>
<dbReference type="Gene3D" id="3.20.19.10">
    <property type="entry name" value="Aconitase, domain 4"/>
    <property type="match status" value="1"/>
</dbReference>
<dbReference type="EMBL" id="JBEPTF010000007">
    <property type="protein sequence ID" value="MET4685543.1"/>
    <property type="molecule type" value="Genomic_DNA"/>
</dbReference>
<evidence type="ECO:0000256" key="7">
    <source>
        <dbReference type="ARBA" id="ARBA00022430"/>
    </source>
</evidence>
<keyword evidence="13" id="KW-1185">Reference proteome</keyword>
<evidence type="ECO:0000256" key="4">
    <source>
        <dbReference type="ARBA" id="ARBA00009845"/>
    </source>
</evidence>
<keyword evidence="8" id="KW-0028">Amino-acid biosynthesis</keyword>
<evidence type="ECO:0000256" key="2">
    <source>
        <dbReference type="ARBA" id="ARBA00002695"/>
    </source>
</evidence>
<dbReference type="Pfam" id="PF00694">
    <property type="entry name" value="Aconitase_C"/>
    <property type="match status" value="1"/>
</dbReference>
<comment type="similarity">
    <text evidence="4">Belongs to the LeuD family. LeuD type 1 subfamily.</text>
</comment>
<dbReference type="GO" id="GO:0003861">
    <property type="term" value="F:3-isopropylmalate dehydratase activity"/>
    <property type="evidence" value="ECO:0007669"/>
    <property type="project" value="UniProtKB-EC"/>
</dbReference>
<keyword evidence="10" id="KW-0100">Branched-chain amino acid biosynthesis</keyword>
<evidence type="ECO:0000256" key="10">
    <source>
        <dbReference type="ARBA" id="ARBA00023304"/>
    </source>
</evidence>
<evidence type="ECO:0000313" key="13">
    <source>
        <dbReference type="Proteomes" id="UP001549313"/>
    </source>
</evidence>
<accession>A0ABV2RHU9</accession>
<dbReference type="SUPFAM" id="SSF52016">
    <property type="entry name" value="LeuD/IlvD-like"/>
    <property type="match status" value="1"/>
</dbReference>
<evidence type="ECO:0000259" key="11">
    <source>
        <dbReference type="Pfam" id="PF00694"/>
    </source>
</evidence>
<protein>
    <recommendedName>
        <fullName evidence="6">3-isopropylmalate dehydratase</fullName>
        <ecNumber evidence="6">4.2.1.33</ecNumber>
    </recommendedName>
</protein>
<dbReference type="NCBIfam" id="NF002458">
    <property type="entry name" value="PRK01641.1"/>
    <property type="match status" value="1"/>
</dbReference>
<dbReference type="InterPro" id="IPR033940">
    <property type="entry name" value="IPMI_Swivel"/>
</dbReference>
<reference evidence="12 13" key="1">
    <citation type="submission" date="2024-06" db="EMBL/GenBank/DDBJ databases">
        <title>Sorghum-associated microbial communities from plants grown in Nebraska, USA.</title>
        <authorList>
            <person name="Schachtman D."/>
        </authorList>
    </citation>
    <scope>NUCLEOTIDE SEQUENCE [LARGE SCALE GENOMIC DNA]</scope>
    <source>
        <strain evidence="12 13">2814</strain>
    </source>
</reference>
<evidence type="ECO:0000256" key="9">
    <source>
        <dbReference type="ARBA" id="ARBA00023239"/>
    </source>
</evidence>
<keyword evidence="9 12" id="KW-0456">Lyase</keyword>
<dbReference type="RefSeq" id="WP_354090513.1">
    <property type="nucleotide sequence ID" value="NZ_JBEPTF010000007.1"/>
</dbReference>
<comment type="function">
    <text evidence="2">Catalyzes the isomerization between 2-isopropylmalate and 3-isopropylmalate, via the formation of 2-isopropylmaleate.</text>
</comment>
<evidence type="ECO:0000313" key="12">
    <source>
        <dbReference type="EMBL" id="MET4685543.1"/>
    </source>
</evidence>
<dbReference type="EC" id="4.2.1.33" evidence="6"/>
<dbReference type="Proteomes" id="UP001549313">
    <property type="component" value="Unassembled WGS sequence"/>
</dbReference>
<dbReference type="PANTHER" id="PTHR43345:SF5">
    <property type="entry name" value="3-ISOPROPYLMALATE DEHYDRATASE SMALL SUBUNIT"/>
    <property type="match status" value="1"/>
</dbReference>
<evidence type="ECO:0000256" key="6">
    <source>
        <dbReference type="ARBA" id="ARBA00011998"/>
    </source>
</evidence>
<dbReference type="InterPro" id="IPR004431">
    <property type="entry name" value="3-IsopropMal_deHydase_ssu"/>
</dbReference>
<keyword evidence="7" id="KW-0432">Leucine biosynthesis</keyword>
<dbReference type="InterPro" id="IPR000573">
    <property type="entry name" value="AconitaseA/IPMdHydase_ssu_swvl"/>
</dbReference>
<comment type="caution">
    <text evidence="12">The sequence shown here is derived from an EMBL/GenBank/DDBJ whole genome shotgun (WGS) entry which is preliminary data.</text>
</comment>
<feature type="domain" description="Aconitase A/isopropylmalate dehydratase small subunit swivel" evidence="11">
    <location>
        <begin position="3"/>
        <end position="124"/>
    </location>
</feature>
<evidence type="ECO:0000256" key="3">
    <source>
        <dbReference type="ARBA" id="ARBA00004729"/>
    </source>
</evidence>